<dbReference type="Gene3D" id="3.40.50.150">
    <property type="entry name" value="Vaccinia Virus protein VP39"/>
    <property type="match status" value="1"/>
</dbReference>
<sequence>MENAEKTKRFWSKGLGAWLYRKYAGKHFSKMHEVVAGQILAKNPKDVLDIACGPGDFLFYLSNLAPNIKLSGTDIAPGMVRHAEEKLAGRATILESAGESQPFPENSFDVITIMMSFHHFHKKEEALINMRQLLRPGGTLFIVDIVAKNDFQKSFWNFLEKITNIRGYVGHYTEKEIREMARNTNFSFSIQYVEGMPKRYRICKLEK</sequence>
<dbReference type="PANTHER" id="PTHR42912">
    <property type="entry name" value="METHYLTRANSFERASE"/>
    <property type="match status" value="1"/>
</dbReference>
<comment type="caution">
    <text evidence="2">The sequence shown here is derived from an EMBL/GenBank/DDBJ whole genome shotgun (WGS) entry which is preliminary data.</text>
</comment>
<protein>
    <recommendedName>
        <fullName evidence="1">Methyltransferase domain-containing protein</fullName>
    </recommendedName>
</protein>
<name>A0A1F6XCC0_9BACT</name>
<evidence type="ECO:0000259" key="1">
    <source>
        <dbReference type="Pfam" id="PF13649"/>
    </source>
</evidence>
<evidence type="ECO:0000313" key="2">
    <source>
        <dbReference type="EMBL" id="OGI91840.1"/>
    </source>
</evidence>
<dbReference type="InterPro" id="IPR041698">
    <property type="entry name" value="Methyltransf_25"/>
</dbReference>
<dbReference type="Proteomes" id="UP000179381">
    <property type="component" value="Unassembled WGS sequence"/>
</dbReference>
<feature type="domain" description="Methyltransferase" evidence="1">
    <location>
        <begin position="47"/>
        <end position="138"/>
    </location>
</feature>
<proteinExistence type="predicted"/>
<evidence type="ECO:0000313" key="3">
    <source>
        <dbReference type="Proteomes" id="UP000179381"/>
    </source>
</evidence>
<dbReference type="CDD" id="cd02440">
    <property type="entry name" value="AdoMet_MTases"/>
    <property type="match status" value="1"/>
</dbReference>
<dbReference type="EMBL" id="MFVH01000020">
    <property type="protein sequence ID" value="OGI91840.1"/>
    <property type="molecule type" value="Genomic_DNA"/>
</dbReference>
<dbReference type="InterPro" id="IPR050508">
    <property type="entry name" value="Methyltransf_Superfamily"/>
</dbReference>
<gene>
    <name evidence="2" type="ORF">A2933_01525</name>
</gene>
<reference evidence="2 3" key="1">
    <citation type="journal article" date="2016" name="Nat. Commun.">
        <title>Thousands of microbial genomes shed light on interconnected biogeochemical processes in an aquifer system.</title>
        <authorList>
            <person name="Anantharaman K."/>
            <person name="Brown C.T."/>
            <person name="Hug L.A."/>
            <person name="Sharon I."/>
            <person name="Castelle C.J."/>
            <person name="Probst A.J."/>
            <person name="Thomas B.C."/>
            <person name="Singh A."/>
            <person name="Wilkins M.J."/>
            <person name="Karaoz U."/>
            <person name="Brodie E.L."/>
            <person name="Williams K.H."/>
            <person name="Hubbard S.S."/>
            <person name="Banfield J.F."/>
        </authorList>
    </citation>
    <scope>NUCLEOTIDE SEQUENCE [LARGE SCALE GENOMIC DNA]</scope>
</reference>
<accession>A0A1F6XCC0</accession>
<dbReference type="PANTHER" id="PTHR42912:SF93">
    <property type="entry name" value="N6-ADENOSINE-METHYLTRANSFERASE TMT1A"/>
    <property type="match status" value="1"/>
</dbReference>
<dbReference type="Pfam" id="PF13649">
    <property type="entry name" value="Methyltransf_25"/>
    <property type="match status" value="1"/>
</dbReference>
<dbReference type="InterPro" id="IPR029063">
    <property type="entry name" value="SAM-dependent_MTases_sf"/>
</dbReference>
<organism evidence="2 3">
    <name type="scientific">Candidatus Nomurabacteria bacterium RIFCSPLOWO2_01_FULL_46_18</name>
    <dbReference type="NCBI Taxonomy" id="1801783"/>
    <lineage>
        <taxon>Bacteria</taxon>
        <taxon>Candidatus Nomuraibacteriota</taxon>
    </lineage>
</organism>
<dbReference type="AlphaFoldDB" id="A0A1F6XCC0"/>
<dbReference type="SUPFAM" id="SSF53335">
    <property type="entry name" value="S-adenosyl-L-methionine-dependent methyltransferases"/>
    <property type="match status" value="1"/>
</dbReference>
<dbReference type="GO" id="GO:0008168">
    <property type="term" value="F:methyltransferase activity"/>
    <property type="evidence" value="ECO:0007669"/>
    <property type="project" value="TreeGrafter"/>
</dbReference>